<dbReference type="Pfam" id="PF11312">
    <property type="entry name" value="Methyltransf_34"/>
    <property type="match status" value="1"/>
</dbReference>
<evidence type="ECO:0000313" key="1">
    <source>
        <dbReference type="Proteomes" id="UP000694941"/>
    </source>
</evidence>
<proteinExistence type="predicted"/>
<organism evidence="1 2">
    <name type="scientific">Limulus polyphemus</name>
    <name type="common">Atlantic horseshoe crab</name>
    <dbReference type="NCBI Taxonomy" id="6850"/>
    <lineage>
        <taxon>Eukaryota</taxon>
        <taxon>Metazoa</taxon>
        <taxon>Ecdysozoa</taxon>
        <taxon>Arthropoda</taxon>
        <taxon>Chelicerata</taxon>
        <taxon>Merostomata</taxon>
        <taxon>Xiphosura</taxon>
        <taxon>Limulidae</taxon>
        <taxon>Limulus</taxon>
    </lineage>
</organism>
<accession>A0ABM1SK02</accession>
<sequence length="426" mass="49216">MSSIIYSMYPLVAERECQTLQAAGITTPLHLSYEIFKGITNVRSAYQPDSLKTGETTVDFDDVRNRIAYLYMYAMAHTEIVENFFNSFYSNSIFFNDWLRNCNETLKICSIGGGPGSEIAGLILGLKDTLFRTTVHATIIDRCEGWKNLFEYLLSLLETYKLVQKIERLRLICENMFQHHWNEEVIEEISKANIITMMKFISAIVWNEKLCRRALRQIFKTMKPGSLLLFIENAGGRSYQVMDQEASKYGLLQVIEPILHYQYKSSNLYLTSFFLLLKKHMNMNPLKTTKLSIAVWQKKPLNYSLQDMQIDIRHYQLANLQLSFLGNIMTFEDTEEEISKRKTRKCSSMIPNYEYEYGRNFQPSRPQTASLAPAQSTSIPTAHYSHSVNTISSLPRRPQTANLAPTQSTNIRTTHHSRLLSYCTII</sequence>
<dbReference type="SUPFAM" id="SSF53335">
    <property type="entry name" value="S-adenosyl-L-methionine-dependent methyltransferases"/>
    <property type="match status" value="1"/>
</dbReference>
<reference evidence="2" key="1">
    <citation type="submission" date="2025-08" db="UniProtKB">
        <authorList>
            <consortium name="RefSeq"/>
        </authorList>
    </citation>
    <scope>IDENTIFICATION</scope>
    <source>
        <tissue evidence="2">Muscle</tissue>
    </source>
</reference>
<dbReference type="InterPro" id="IPR021463">
    <property type="entry name" value="Methyltransf_34"/>
</dbReference>
<protein>
    <submittedName>
        <fullName evidence="2">Uncharacterized protein LOC111086231</fullName>
    </submittedName>
</protein>
<name>A0ABM1SK02_LIMPO</name>
<evidence type="ECO:0000313" key="2">
    <source>
        <dbReference type="RefSeq" id="XP_022243958.1"/>
    </source>
</evidence>
<keyword evidence="1" id="KW-1185">Reference proteome</keyword>
<gene>
    <name evidence="2" type="primary">LOC111086231</name>
</gene>
<dbReference type="GeneID" id="111086231"/>
<dbReference type="InterPro" id="IPR029063">
    <property type="entry name" value="SAM-dependent_MTases_sf"/>
</dbReference>
<dbReference type="Gene3D" id="3.40.50.150">
    <property type="entry name" value="Vaccinia Virus protein VP39"/>
    <property type="match status" value="1"/>
</dbReference>
<dbReference type="RefSeq" id="XP_022243958.1">
    <property type="nucleotide sequence ID" value="XM_022388250.1"/>
</dbReference>
<dbReference type="Proteomes" id="UP000694941">
    <property type="component" value="Unplaced"/>
</dbReference>